<sequence length="66" mass="6831">MKVLFSLSASLMQSLNADSNEVAATTLARANTLAYTALCKVQGGSGTHKGKEPTDGLPNHNGCIKP</sequence>
<evidence type="ECO:0000256" key="1">
    <source>
        <dbReference type="SAM" id="MobiDB-lite"/>
    </source>
</evidence>
<evidence type="ECO:0000313" key="3">
    <source>
        <dbReference type="Proteomes" id="UP000093366"/>
    </source>
</evidence>
<accession>A0A1C0TLA8</accession>
<reference evidence="3" key="1">
    <citation type="submission" date="2016-07" db="EMBL/GenBank/DDBJ databases">
        <authorList>
            <person name="Florea S."/>
            <person name="Webb J.S."/>
            <person name="Jaromczyk J."/>
            <person name="Schardl C.L."/>
        </authorList>
    </citation>
    <scope>NUCLEOTIDE SEQUENCE [LARGE SCALE GENOMIC DNA]</scope>
    <source>
        <strain evidence="3">IPB1</strain>
    </source>
</reference>
<name>A0A1C0TLA8_9GAMM</name>
<gene>
    <name evidence="2" type="ORF">A7985_19695</name>
</gene>
<dbReference type="EMBL" id="MAUJ01000008">
    <property type="protein sequence ID" value="OCQ19643.1"/>
    <property type="molecule type" value="Genomic_DNA"/>
</dbReference>
<feature type="region of interest" description="Disordered" evidence="1">
    <location>
        <begin position="44"/>
        <end position="66"/>
    </location>
</feature>
<organism evidence="2 3">
    <name type="scientific">Pseudoalteromonas luteoviolacea</name>
    <dbReference type="NCBI Taxonomy" id="43657"/>
    <lineage>
        <taxon>Bacteria</taxon>
        <taxon>Pseudomonadati</taxon>
        <taxon>Pseudomonadota</taxon>
        <taxon>Gammaproteobacteria</taxon>
        <taxon>Alteromonadales</taxon>
        <taxon>Pseudoalteromonadaceae</taxon>
        <taxon>Pseudoalteromonas</taxon>
    </lineage>
</organism>
<evidence type="ECO:0000313" key="2">
    <source>
        <dbReference type="EMBL" id="OCQ19643.1"/>
    </source>
</evidence>
<dbReference type="RefSeq" id="WP_065792198.1">
    <property type="nucleotide sequence ID" value="NZ_JAGJED010000017.1"/>
</dbReference>
<comment type="caution">
    <text evidence="2">The sequence shown here is derived from an EMBL/GenBank/DDBJ whole genome shotgun (WGS) entry which is preliminary data.</text>
</comment>
<dbReference type="Proteomes" id="UP000093366">
    <property type="component" value="Unassembled WGS sequence"/>
</dbReference>
<protein>
    <submittedName>
        <fullName evidence="2">Uncharacterized protein</fullName>
    </submittedName>
</protein>
<proteinExistence type="predicted"/>
<dbReference type="AlphaFoldDB" id="A0A1C0TLA8"/>